<gene>
    <name evidence="1" type="ORF">EZS28_038476</name>
</gene>
<reference evidence="1 2" key="1">
    <citation type="submission" date="2019-03" db="EMBL/GenBank/DDBJ databases">
        <title>Single cell metagenomics reveals metabolic interactions within the superorganism composed of flagellate Streblomastix strix and complex community of Bacteroidetes bacteria on its surface.</title>
        <authorList>
            <person name="Treitli S.C."/>
            <person name="Kolisko M."/>
            <person name="Husnik F."/>
            <person name="Keeling P."/>
            <person name="Hampl V."/>
        </authorList>
    </citation>
    <scope>NUCLEOTIDE SEQUENCE [LARGE SCALE GENOMIC DNA]</scope>
    <source>
        <strain evidence="1">ST1C</strain>
    </source>
</reference>
<feature type="non-terminal residue" evidence="1">
    <location>
        <position position="695"/>
    </location>
</feature>
<organism evidence="1 2">
    <name type="scientific">Streblomastix strix</name>
    <dbReference type="NCBI Taxonomy" id="222440"/>
    <lineage>
        <taxon>Eukaryota</taxon>
        <taxon>Metamonada</taxon>
        <taxon>Preaxostyla</taxon>
        <taxon>Oxymonadida</taxon>
        <taxon>Streblomastigidae</taxon>
        <taxon>Streblomastix</taxon>
    </lineage>
</organism>
<comment type="caution">
    <text evidence="1">The sequence shown here is derived from an EMBL/GenBank/DDBJ whole genome shotgun (WGS) entry which is preliminary data.</text>
</comment>
<dbReference type="AlphaFoldDB" id="A0A5J4U5Z1"/>
<dbReference type="EMBL" id="SNRW01019848">
    <property type="protein sequence ID" value="KAA6365997.1"/>
    <property type="molecule type" value="Genomic_DNA"/>
</dbReference>
<evidence type="ECO:0000313" key="1">
    <source>
        <dbReference type="EMBL" id="KAA6365997.1"/>
    </source>
</evidence>
<dbReference type="Proteomes" id="UP000324800">
    <property type="component" value="Unassembled WGS sequence"/>
</dbReference>
<accession>A0A5J4U5Z1</accession>
<proteinExistence type="predicted"/>
<name>A0A5J4U5Z1_9EUKA</name>
<protein>
    <submittedName>
        <fullName evidence="1">Uncharacterized protein</fullName>
    </submittedName>
</protein>
<feature type="non-terminal residue" evidence="1">
    <location>
        <position position="1"/>
    </location>
</feature>
<sequence length="695" mass="76081">AITDISIDGNTITPAKNETFVTTGFDQSITRMKTFTSTIISNGIQYSGYDNSSVFLAGGGVKAISDIVSTVDLTDYQNKTKTDQLLGEKADATELSNYYDKHDVDEMINDANELIKAVEDQIPPPATISNFVQKTGEELDQTIQGRLRQQLDERVPFDSMSDNLYITKFDALEGLVTSEAFNDQLLDKADKTDLANYVTLDTAQSINANKTFNNACRFTSTIDGLSTITGQSFVKSDADDTVVLLGAGGTKPISEFTTTIDDSNYVKKDGDVQDIQGILRKTTLDQPYPEPTDDDYVTLGAVKSEFVSSIYSGSINGDLTANQFIKSDGTNQQLLLANGSTKPLSDFVNQIDSQYFVDRSTDQTIGGNKVFSLEVRAPTFKLPGYSSDYVVMSGAMKNKSHFVLTDDVDQTVTGTKTFSNNVTAPAFIKSDGTDQQVLLANGSTKPLSDFTSSIDAQNYVDKSTDQTIDGNKVFSLEVRAPTFKLPGYSSDYVVMSGSMKNKSHFVLTDDVDQTVTGTKTFSNNITAPAFIKSDGTDQQVLLANGSTKPLSEFGSGGGDMSNYVKKTGADIQVVNGILRKGEDEEEESEDDDDYITRSVYTNAITSKFYNFYQVMTPPVMSAGYTATQSSLIKINNQIYFFYLVIKPDDTIQAYQGRDICTVNPPPLYTIFRPLNSDYLAMFLNDGYVHFTTQAT</sequence>
<evidence type="ECO:0000313" key="2">
    <source>
        <dbReference type="Proteomes" id="UP000324800"/>
    </source>
</evidence>